<dbReference type="InterPro" id="IPR001307">
    <property type="entry name" value="Thiosulphate_STrfase_CS"/>
</dbReference>
<dbReference type="PROSITE" id="PS00380">
    <property type="entry name" value="RHODANESE_1"/>
    <property type="match status" value="1"/>
</dbReference>
<dbReference type="SUPFAM" id="SSF52833">
    <property type="entry name" value="Thioredoxin-like"/>
    <property type="match status" value="1"/>
</dbReference>
<dbReference type="Gene3D" id="3.40.30.10">
    <property type="entry name" value="Glutaredoxin"/>
    <property type="match status" value="1"/>
</dbReference>
<feature type="domain" description="Thioredoxin" evidence="3">
    <location>
        <begin position="68"/>
        <end position="212"/>
    </location>
</feature>
<dbReference type="Proteomes" id="UP001232536">
    <property type="component" value="Unassembled WGS sequence"/>
</dbReference>
<dbReference type="InterPro" id="IPR013766">
    <property type="entry name" value="Thioredoxin_domain"/>
</dbReference>
<feature type="transmembrane region" description="Helical" evidence="1">
    <location>
        <begin position="35"/>
        <end position="56"/>
    </location>
</feature>
<dbReference type="SUPFAM" id="SSF52821">
    <property type="entry name" value="Rhodanese/Cell cycle control phosphatase"/>
    <property type="match status" value="1"/>
</dbReference>
<dbReference type="EMBL" id="JAUQYP010000001">
    <property type="protein sequence ID" value="MDO8108050.1"/>
    <property type="molecule type" value="Genomic_DNA"/>
</dbReference>
<dbReference type="PANTHER" id="PTHR42852">
    <property type="entry name" value="THIOL:DISULFIDE INTERCHANGE PROTEIN DSBE"/>
    <property type="match status" value="1"/>
</dbReference>
<keyword evidence="1" id="KW-0812">Transmembrane</keyword>
<evidence type="ECO:0000313" key="5">
    <source>
        <dbReference type="Proteomes" id="UP001232536"/>
    </source>
</evidence>
<evidence type="ECO:0000313" key="4">
    <source>
        <dbReference type="EMBL" id="MDO8108050.1"/>
    </source>
</evidence>
<organism evidence="4 5">
    <name type="scientific">Actinotalea lenta</name>
    <dbReference type="NCBI Taxonomy" id="3064654"/>
    <lineage>
        <taxon>Bacteria</taxon>
        <taxon>Bacillati</taxon>
        <taxon>Actinomycetota</taxon>
        <taxon>Actinomycetes</taxon>
        <taxon>Micrococcales</taxon>
        <taxon>Cellulomonadaceae</taxon>
        <taxon>Actinotalea</taxon>
    </lineage>
</organism>
<dbReference type="InterPro" id="IPR050553">
    <property type="entry name" value="Thioredoxin_ResA/DsbE_sf"/>
</dbReference>
<evidence type="ECO:0000259" key="3">
    <source>
        <dbReference type="PROSITE" id="PS51352"/>
    </source>
</evidence>
<accession>A0ABT9DAX2</accession>
<dbReference type="Gene3D" id="3.40.250.10">
    <property type="entry name" value="Rhodanese-like domain"/>
    <property type="match status" value="1"/>
</dbReference>
<name>A0ABT9DAX2_9CELL</name>
<dbReference type="Pfam" id="PF00581">
    <property type="entry name" value="Rhodanese"/>
    <property type="match status" value="1"/>
</dbReference>
<keyword evidence="1" id="KW-1133">Transmembrane helix</keyword>
<dbReference type="InterPro" id="IPR036873">
    <property type="entry name" value="Rhodanese-like_dom_sf"/>
</dbReference>
<sequence>MASTKRMTRAEQREAWHAERAAAKARAERQRRLRIGAVSAIGVAILGVVAALALGAGGSAPTADANGTQYSAARDDFRLPGLLDDSTVSLADFAGTPVVVNFFASWCVYCNEELPGFVQVAKATDGKVAFVGVNTSDPGDGAAMARRFDLAGAGFALAADIGGNPPSQLWSSFGSQGLPVTAFYDATGTLVDFSGGMLTQAELEKRLQADFGVSVSAPDAEKLGSPVIPLIPQGAYELLRTHANDPSFVPLDLRPAADFAQGHVPGAVNVEATAADAASAVASLDPSASYFVYDASGSGSPGVADAMHAAGFTHVYEIQGGYAAWVQQGLPTTP</sequence>
<keyword evidence="5" id="KW-1185">Reference proteome</keyword>
<proteinExistence type="predicted"/>
<dbReference type="PROSITE" id="PS51352">
    <property type="entry name" value="THIOREDOXIN_2"/>
    <property type="match status" value="1"/>
</dbReference>
<dbReference type="SMART" id="SM00450">
    <property type="entry name" value="RHOD"/>
    <property type="match status" value="1"/>
</dbReference>
<dbReference type="CDD" id="cd00158">
    <property type="entry name" value="RHOD"/>
    <property type="match status" value="1"/>
</dbReference>
<evidence type="ECO:0000256" key="1">
    <source>
        <dbReference type="SAM" id="Phobius"/>
    </source>
</evidence>
<dbReference type="Pfam" id="PF00578">
    <property type="entry name" value="AhpC-TSA"/>
    <property type="match status" value="1"/>
</dbReference>
<evidence type="ECO:0000259" key="2">
    <source>
        <dbReference type="PROSITE" id="PS50206"/>
    </source>
</evidence>
<dbReference type="InterPro" id="IPR001763">
    <property type="entry name" value="Rhodanese-like_dom"/>
</dbReference>
<comment type="caution">
    <text evidence="4">The sequence shown here is derived from an EMBL/GenBank/DDBJ whole genome shotgun (WGS) entry which is preliminary data.</text>
</comment>
<dbReference type="RefSeq" id="WP_304601638.1">
    <property type="nucleotide sequence ID" value="NZ_JAUQYO010000001.1"/>
</dbReference>
<gene>
    <name evidence="4" type="ORF">Q6348_12665</name>
</gene>
<protein>
    <submittedName>
        <fullName evidence="4">Rhodanese-like domain-containing protein</fullName>
    </submittedName>
</protein>
<feature type="domain" description="Rhodanese" evidence="2">
    <location>
        <begin position="244"/>
        <end position="334"/>
    </location>
</feature>
<dbReference type="PANTHER" id="PTHR42852:SF13">
    <property type="entry name" value="PROTEIN DIPZ"/>
    <property type="match status" value="1"/>
</dbReference>
<dbReference type="CDD" id="cd02966">
    <property type="entry name" value="TlpA_like_family"/>
    <property type="match status" value="1"/>
</dbReference>
<dbReference type="PROSITE" id="PS00194">
    <property type="entry name" value="THIOREDOXIN_1"/>
    <property type="match status" value="1"/>
</dbReference>
<dbReference type="PROSITE" id="PS50206">
    <property type="entry name" value="RHODANESE_3"/>
    <property type="match status" value="1"/>
</dbReference>
<dbReference type="InterPro" id="IPR017937">
    <property type="entry name" value="Thioredoxin_CS"/>
</dbReference>
<keyword evidence="1" id="KW-0472">Membrane</keyword>
<reference evidence="4 5" key="1">
    <citation type="submission" date="2023-07" db="EMBL/GenBank/DDBJ databases">
        <title>Description of novel actinomycetes strains, isolated from tidal flat sediment.</title>
        <authorList>
            <person name="Lu C."/>
        </authorList>
    </citation>
    <scope>NUCLEOTIDE SEQUENCE [LARGE SCALE GENOMIC DNA]</scope>
    <source>
        <strain evidence="4 5">SYSU T00b441</strain>
    </source>
</reference>
<dbReference type="InterPro" id="IPR036249">
    <property type="entry name" value="Thioredoxin-like_sf"/>
</dbReference>
<dbReference type="InterPro" id="IPR000866">
    <property type="entry name" value="AhpC/TSA"/>
</dbReference>